<reference evidence="4" key="1">
    <citation type="submission" date="2012-12" db="EMBL/GenBank/DDBJ databases">
        <authorList>
            <person name="Hellsten U."/>
            <person name="Grimwood J."/>
            <person name="Chapman J.A."/>
            <person name="Shapiro H."/>
            <person name="Aerts A."/>
            <person name="Otillar R.P."/>
            <person name="Terry A.Y."/>
            <person name="Boore J.L."/>
            <person name="Simakov O."/>
            <person name="Marletaz F."/>
            <person name="Cho S.-J."/>
            <person name="Edsinger-Gonzales E."/>
            <person name="Havlak P."/>
            <person name="Kuo D.-H."/>
            <person name="Larsson T."/>
            <person name="Lv J."/>
            <person name="Arendt D."/>
            <person name="Savage R."/>
            <person name="Osoegawa K."/>
            <person name="de Jong P."/>
            <person name="Lindberg D.R."/>
            <person name="Seaver E.C."/>
            <person name="Weisblat D.A."/>
            <person name="Putnam N.H."/>
            <person name="Grigoriev I.V."/>
            <person name="Rokhsar D.S."/>
        </authorList>
    </citation>
    <scope>NUCLEOTIDE SEQUENCE</scope>
    <source>
        <strain evidence="4">I ESC-2004</strain>
    </source>
</reference>
<evidence type="ECO:0000313" key="2">
    <source>
        <dbReference type="EMBL" id="ELU18501.1"/>
    </source>
</evidence>
<feature type="region of interest" description="Disordered" evidence="1">
    <location>
        <begin position="27"/>
        <end position="79"/>
    </location>
</feature>
<reference evidence="3" key="3">
    <citation type="submission" date="2015-06" db="UniProtKB">
        <authorList>
            <consortium name="EnsemblMetazoa"/>
        </authorList>
    </citation>
    <scope>IDENTIFICATION</scope>
</reference>
<dbReference type="EMBL" id="AMQN01003769">
    <property type="status" value="NOT_ANNOTATED_CDS"/>
    <property type="molecule type" value="Genomic_DNA"/>
</dbReference>
<evidence type="ECO:0000313" key="4">
    <source>
        <dbReference type="Proteomes" id="UP000014760"/>
    </source>
</evidence>
<gene>
    <name evidence="2" type="ORF">CAPTEDRAFT_188339</name>
</gene>
<name>R7VLR1_CAPTE</name>
<sequence>MVNANRWEQIQEREKEIEELLQKVLEEERQKKEEEEKKKKEEEDAKKAEPEVDEDIIECADAAPAESAPPGEEPKKKRGNLFQRMVHALRKRFGHERGTRAQVNIDIVFHEIIILALYETKENF</sequence>
<dbReference type="HOGENOM" id="CLU_2006038_0_0_1"/>
<feature type="compositionally biased region" description="Basic and acidic residues" evidence="1">
    <location>
        <begin position="27"/>
        <end position="50"/>
    </location>
</feature>
<dbReference type="EMBL" id="KB291874">
    <property type="protein sequence ID" value="ELU18501.1"/>
    <property type="molecule type" value="Genomic_DNA"/>
</dbReference>
<keyword evidence="4" id="KW-1185">Reference proteome</keyword>
<reference evidence="2 4" key="2">
    <citation type="journal article" date="2013" name="Nature">
        <title>Insights into bilaterian evolution from three spiralian genomes.</title>
        <authorList>
            <person name="Simakov O."/>
            <person name="Marletaz F."/>
            <person name="Cho S.J."/>
            <person name="Edsinger-Gonzales E."/>
            <person name="Havlak P."/>
            <person name="Hellsten U."/>
            <person name="Kuo D.H."/>
            <person name="Larsson T."/>
            <person name="Lv J."/>
            <person name="Arendt D."/>
            <person name="Savage R."/>
            <person name="Osoegawa K."/>
            <person name="de Jong P."/>
            <person name="Grimwood J."/>
            <person name="Chapman J.A."/>
            <person name="Shapiro H."/>
            <person name="Aerts A."/>
            <person name="Otillar R.P."/>
            <person name="Terry A.Y."/>
            <person name="Boore J.L."/>
            <person name="Grigoriev I.V."/>
            <person name="Lindberg D.R."/>
            <person name="Seaver E.C."/>
            <person name="Weisblat D.A."/>
            <person name="Putnam N.H."/>
            <person name="Rokhsar D.S."/>
        </authorList>
    </citation>
    <scope>NUCLEOTIDE SEQUENCE</scope>
    <source>
        <strain evidence="2 4">I ESC-2004</strain>
    </source>
</reference>
<dbReference type="AlphaFoldDB" id="R7VLR1"/>
<proteinExistence type="predicted"/>
<dbReference type="Proteomes" id="UP000014760">
    <property type="component" value="Unassembled WGS sequence"/>
</dbReference>
<evidence type="ECO:0000256" key="1">
    <source>
        <dbReference type="SAM" id="MobiDB-lite"/>
    </source>
</evidence>
<protein>
    <submittedName>
        <fullName evidence="2 3">Uncharacterized protein</fullName>
    </submittedName>
</protein>
<organism evidence="2">
    <name type="scientific">Capitella teleta</name>
    <name type="common">Polychaete worm</name>
    <dbReference type="NCBI Taxonomy" id="283909"/>
    <lineage>
        <taxon>Eukaryota</taxon>
        <taxon>Metazoa</taxon>
        <taxon>Spiralia</taxon>
        <taxon>Lophotrochozoa</taxon>
        <taxon>Annelida</taxon>
        <taxon>Polychaeta</taxon>
        <taxon>Sedentaria</taxon>
        <taxon>Scolecida</taxon>
        <taxon>Capitellidae</taxon>
        <taxon>Capitella</taxon>
    </lineage>
</organism>
<feature type="compositionally biased region" description="Low complexity" evidence="1">
    <location>
        <begin position="59"/>
        <end position="70"/>
    </location>
</feature>
<dbReference type="EnsemblMetazoa" id="CapteT188339">
    <property type="protein sequence ID" value="CapteP188339"/>
    <property type="gene ID" value="CapteG188339"/>
</dbReference>
<evidence type="ECO:0000313" key="3">
    <source>
        <dbReference type="EnsemblMetazoa" id="CapteP188339"/>
    </source>
</evidence>
<accession>R7VLR1</accession>